<sequence length="304" mass="30749">MVSHSSTNLIASTAESPTSAVSWGAIFAGAVGATAVTLVLTLAGSALGLTLVSPFPNESVSASTFAISTAIGLIVMQVLASAFGGYLAGRLRTKWSGLHNDEVYFRDTAHGILSWAIATLVAAGILGSVISSTVGTGVQAVSSFAGSATSTAATAATATAAASGRTDEAANYLVDRLLRPANPATPGQPGQNADEDAAAQVSRILWNGATTGSIPEGDRTYLAQLIASRTGLSEADANRRIDETLKSAEDAKNKAQQAAETARKASASAALFGTLSLLIGAIAAGVAAVMGGRQRDDETMYIRM</sequence>
<reference evidence="3 4" key="1">
    <citation type="submission" date="2016-09" db="EMBL/GenBank/DDBJ databases">
        <title>Rhizobium sp. nov., a novel species isolated from the rice rhizosphere.</title>
        <authorList>
            <person name="Zhao J."/>
            <person name="Zhang X."/>
        </authorList>
    </citation>
    <scope>NUCLEOTIDE SEQUENCE [LARGE SCALE GENOMIC DNA]</scope>
    <source>
        <strain evidence="3 4">MH17</strain>
    </source>
</reference>
<keyword evidence="2" id="KW-1133">Transmembrane helix</keyword>
<evidence type="ECO:0000256" key="2">
    <source>
        <dbReference type="SAM" id="Phobius"/>
    </source>
</evidence>
<evidence type="ECO:0000313" key="4">
    <source>
        <dbReference type="Proteomes" id="UP000186143"/>
    </source>
</evidence>
<dbReference type="RefSeq" id="WP_075635647.1">
    <property type="nucleotide sequence ID" value="NZ_MKIO01000033.1"/>
</dbReference>
<dbReference type="AlphaFoldDB" id="A0A1Q9AGZ8"/>
<evidence type="ECO:0008006" key="5">
    <source>
        <dbReference type="Google" id="ProtNLM"/>
    </source>
</evidence>
<keyword evidence="2" id="KW-0472">Membrane</keyword>
<name>A0A1Q9AGZ8_9HYPH</name>
<organism evidence="3 4">
    <name type="scientific">Xaviernesmea rhizosphaerae</name>
    <dbReference type="NCBI Taxonomy" id="1672749"/>
    <lineage>
        <taxon>Bacteria</taxon>
        <taxon>Pseudomonadati</taxon>
        <taxon>Pseudomonadota</taxon>
        <taxon>Alphaproteobacteria</taxon>
        <taxon>Hyphomicrobiales</taxon>
        <taxon>Rhizobiaceae</taxon>
        <taxon>Rhizobium/Agrobacterium group</taxon>
        <taxon>Xaviernesmea</taxon>
    </lineage>
</organism>
<gene>
    <name evidence="3" type="ORF">BJF92_03355</name>
</gene>
<feature type="transmembrane region" description="Helical" evidence="2">
    <location>
        <begin position="64"/>
        <end position="88"/>
    </location>
</feature>
<dbReference type="OrthoDB" id="7032238at2"/>
<comment type="caution">
    <text evidence="3">The sequence shown here is derived from an EMBL/GenBank/DDBJ whole genome shotgun (WGS) entry which is preliminary data.</text>
</comment>
<dbReference type="Proteomes" id="UP000186143">
    <property type="component" value="Unassembled WGS sequence"/>
</dbReference>
<feature type="transmembrane region" description="Helical" evidence="2">
    <location>
        <begin position="108"/>
        <end position="130"/>
    </location>
</feature>
<proteinExistence type="predicted"/>
<keyword evidence="2" id="KW-0812">Transmembrane</keyword>
<dbReference type="STRING" id="1672749.BJF92_03355"/>
<accession>A0A1Q9AGZ8</accession>
<protein>
    <recommendedName>
        <fullName evidence="5">Transmembrane protein</fullName>
    </recommendedName>
</protein>
<evidence type="ECO:0000256" key="1">
    <source>
        <dbReference type="SAM" id="Coils"/>
    </source>
</evidence>
<evidence type="ECO:0000313" key="3">
    <source>
        <dbReference type="EMBL" id="OLP54460.1"/>
    </source>
</evidence>
<feature type="transmembrane region" description="Helical" evidence="2">
    <location>
        <begin position="20"/>
        <end position="52"/>
    </location>
</feature>
<keyword evidence="1" id="KW-0175">Coiled coil</keyword>
<feature type="coiled-coil region" evidence="1">
    <location>
        <begin position="234"/>
        <end position="268"/>
    </location>
</feature>
<feature type="transmembrane region" description="Helical" evidence="2">
    <location>
        <begin position="269"/>
        <end position="290"/>
    </location>
</feature>
<dbReference type="EMBL" id="MKIO01000033">
    <property type="protein sequence ID" value="OLP54460.1"/>
    <property type="molecule type" value="Genomic_DNA"/>
</dbReference>